<dbReference type="Gene3D" id="3.60.110.10">
    <property type="entry name" value="Carbon-nitrogen hydrolase"/>
    <property type="match status" value="1"/>
</dbReference>
<dbReference type="PROSITE" id="PS50263">
    <property type="entry name" value="CN_HYDROLASE"/>
    <property type="match status" value="1"/>
</dbReference>
<dbReference type="RefSeq" id="WP_207702913.1">
    <property type="nucleotide sequence ID" value="NZ_JAFREL020000003.1"/>
</dbReference>
<dbReference type="PANTHER" id="PTHR23088:SF27">
    <property type="entry name" value="DEAMINATED GLUTATHIONE AMIDASE"/>
    <property type="match status" value="1"/>
</dbReference>
<dbReference type="SUPFAM" id="SSF56317">
    <property type="entry name" value="Carbon-nitrogen hydrolase"/>
    <property type="match status" value="1"/>
</dbReference>
<evidence type="ECO:0000256" key="1">
    <source>
        <dbReference type="ARBA" id="ARBA00010613"/>
    </source>
</evidence>
<dbReference type="CDD" id="cd07583">
    <property type="entry name" value="nitrilase_5"/>
    <property type="match status" value="1"/>
</dbReference>
<reference evidence="3 4" key="1">
    <citation type="submission" date="2024-02" db="EMBL/GenBank/DDBJ databases">
        <title>The Genome Sequence of Enterococcus sp. DIV0159.</title>
        <authorList>
            <person name="Earl A."/>
            <person name="Manson A."/>
            <person name="Gilmore M."/>
            <person name="Sanders J."/>
            <person name="Shea T."/>
            <person name="Howe W."/>
            <person name="Livny J."/>
            <person name="Cuomo C."/>
            <person name="Neafsey D."/>
            <person name="Birren B."/>
        </authorList>
    </citation>
    <scope>NUCLEOTIDE SEQUENCE [LARGE SCALE GENOMIC DNA]</scope>
    <source>
        <strain evidence="3 4">665A</strain>
    </source>
</reference>
<gene>
    <name evidence="3" type="ORF">JZO67_003472</name>
</gene>
<comment type="caution">
    <text evidence="3">The sequence shown here is derived from an EMBL/GenBank/DDBJ whole genome shotgun (WGS) entry which is preliminary data.</text>
</comment>
<feature type="domain" description="CN hydrolase" evidence="2">
    <location>
        <begin position="1"/>
        <end position="238"/>
    </location>
</feature>
<evidence type="ECO:0000313" key="3">
    <source>
        <dbReference type="EMBL" id="MEO1771491.1"/>
    </source>
</evidence>
<name>A0ABV0ESG6_9ENTE</name>
<organism evidence="3 4">
    <name type="scientific">Candidatus Enterococcus ferrettii</name>
    <dbReference type="NCBI Taxonomy" id="2815324"/>
    <lineage>
        <taxon>Bacteria</taxon>
        <taxon>Bacillati</taxon>
        <taxon>Bacillota</taxon>
        <taxon>Bacilli</taxon>
        <taxon>Lactobacillales</taxon>
        <taxon>Enterococcaceae</taxon>
        <taxon>Enterococcus</taxon>
    </lineage>
</organism>
<proteinExistence type="inferred from homology"/>
<dbReference type="InterPro" id="IPR003010">
    <property type="entry name" value="C-N_Hydrolase"/>
</dbReference>
<dbReference type="EMBL" id="JAFREL020000003">
    <property type="protein sequence ID" value="MEO1771491.1"/>
    <property type="molecule type" value="Genomic_DNA"/>
</dbReference>
<comment type="similarity">
    <text evidence="1">Belongs to the carbon-nitrogen hydrolase superfamily. NIT1/NIT2 family.</text>
</comment>
<dbReference type="Proteomes" id="UP000664357">
    <property type="component" value="Unassembled WGS sequence"/>
</dbReference>
<sequence length="259" mass="29438">MRITLLQLDIQFGQPEANMFHVEQWCETAQLVPHSLVVLPEMWNTGYDLTRLAEIADTDGRQTQQMLSQLAKKYQIYLLGGSVALKRGNKYYNTTFVYGPAGELLGSYDKVHLFRLMKEEQFLTAGNSSLSVNMAETVLSNVICYDLRFPEWFRKQASESGTQLFVVPAQWPLVRIEAWRKLLQARAIENQAFVVGVNRVGSDPDNQFGGHSMIVDPLGRIVLELDDNEATGSATIELSLIEEVRRGIPIFHDRRPELY</sequence>
<evidence type="ECO:0000259" key="2">
    <source>
        <dbReference type="PROSITE" id="PS50263"/>
    </source>
</evidence>
<dbReference type="PANTHER" id="PTHR23088">
    <property type="entry name" value="NITRILASE-RELATED"/>
    <property type="match status" value="1"/>
</dbReference>
<dbReference type="InterPro" id="IPR036526">
    <property type="entry name" value="C-N_Hydrolase_sf"/>
</dbReference>
<keyword evidence="4" id="KW-1185">Reference proteome</keyword>
<protein>
    <recommendedName>
        <fullName evidence="2">CN hydrolase domain-containing protein</fullName>
    </recommendedName>
</protein>
<accession>A0ABV0ESG6</accession>
<dbReference type="Pfam" id="PF00795">
    <property type="entry name" value="CN_hydrolase"/>
    <property type="match status" value="1"/>
</dbReference>
<evidence type="ECO:0000313" key="4">
    <source>
        <dbReference type="Proteomes" id="UP000664357"/>
    </source>
</evidence>